<dbReference type="PANTHER" id="PTHR10000:SF8">
    <property type="entry name" value="HAD SUPERFAMILY HYDROLASE-LIKE, TYPE 3"/>
    <property type="match status" value="1"/>
</dbReference>
<dbReference type="EC" id="3.1.3.-" evidence="1"/>
<accession>A0A173RH12</accession>
<name>A0A173RH12_ANAHA</name>
<dbReference type="InterPro" id="IPR023214">
    <property type="entry name" value="HAD_sf"/>
</dbReference>
<organism evidence="1 2">
    <name type="scientific">Anaerostipes hadrus</name>
    <dbReference type="NCBI Taxonomy" id="649756"/>
    <lineage>
        <taxon>Bacteria</taxon>
        <taxon>Bacillati</taxon>
        <taxon>Bacillota</taxon>
        <taxon>Clostridia</taxon>
        <taxon>Lachnospirales</taxon>
        <taxon>Lachnospiraceae</taxon>
        <taxon>Anaerostipes</taxon>
    </lineage>
</organism>
<evidence type="ECO:0000313" key="2">
    <source>
        <dbReference type="Proteomes" id="UP000095598"/>
    </source>
</evidence>
<dbReference type="NCBIfam" id="TIGR01484">
    <property type="entry name" value="HAD-SF-IIB"/>
    <property type="match status" value="1"/>
</dbReference>
<gene>
    <name evidence="1" type="primary">yidA_2</name>
    <name evidence="1" type="ORF">ERS852425_00500</name>
</gene>
<dbReference type="GO" id="GO:0005829">
    <property type="term" value="C:cytosol"/>
    <property type="evidence" value="ECO:0007669"/>
    <property type="project" value="TreeGrafter"/>
</dbReference>
<dbReference type="Proteomes" id="UP000095598">
    <property type="component" value="Unassembled WGS sequence"/>
</dbReference>
<dbReference type="EMBL" id="CYXT01000002">
    <property type="protein sequence ID" value="CUM76929.1"/>
    <property type="molecule type" value="Genomic_DNA"/>
</dbReference>
<dbReference type="PANTHER" id="PTHR10000">
    <property type="entry name" value="PHOSPHOSERINE PHOSPHATASE"/>
    <property type="match status" value="1"/>
</dbReference>
<evidence type="ECO:0000313" key="1">
    <source>
        <dbReference type="EMBL" id="CUM76929.1"/>
    </source>
</evidence>
<dbReference type="InterPro" id="IPR006379">
    <property type="entry name" value="HAD-SF_hydro_IIB"/>
</dbReference>
<dbReference type="Gene3D" id="3.30.1240.10">
    <property type="match status" value="1"/>
</dbReference>
<proteinExistence type="predicted"/>
<sequence length="277" mass="31409">MKTKTLYISDLDGTLLASDGHISDRSRNILNKVIKDGAKVSIATSRNLFAFDQRVAGVDFSIPVILNTGGCIYNCQTRHYDVISDIPFDRVLQLKKILDENEIASFIYGLVDEELYLLYEGLFDEADQAYIKKRGPMYHTFKKDLASLSEMSDSCKVIFFVGYGSYEKTKRILDLSASVDGIKATITKDIYTGNYFIEICEESVSKASAILKLKEMYDIDEIVAFGDNVNDVEMLELSDRCYVPENGLPQIREMADMVIEKNDLDSVARFIVEDYYK</sequence>
<dbReference type="InterPro" id="IPR036412">
    <property type="entry name" value="HAD-like_sf"/>
</dbReference>
<protein>
    <submittedName>
        <fullName evidence="1">Phosphatase YidA</fullName>
        <ecNumber evidence="1">3.1.3.-</ecNumber>
    </submittedName>
</protein>
<dbReference type="GO" id="GO:0000287">
    <property type="term" value="F:magnesium ion binding"/>
    <property type="evidence" value="ECO:0007669"/>
    <property type="project" value="TreeGrafter"/>
</dbReference>
<reference evidence="1 2" key="1">
    <citation type="submission" date="2015-09" db="EMBL/GenBank/DDBJ databases">
        <authorList>
            <consortium name="Pathogen Informatics"/>
        </authorList>
    </citation>
    <scope>NUCLEOTIDE SEQUENCE [LARGE SCALE GENOMIC DNA]</scope>
    <source>
        <strain evidence="1 2">2789STDY5608868</strain>
    </source>
</reference>
<dbReference type="Pfam" id="PF08282">
    <property type="entry name" value="Hydrolase_3"/>
    <property type="match status" value="1"/>
</dbReference>
<dbReference type="SUPFAM" id="SSF56784">
    <property type="entry name" value="HAD-like"/>
    <property type="match status" value="1"/>
</dbReference>
<dbReference type="GO" id="GO:0016791">
    <property type="term" value="F:phosphatase activity"/>
    <property type="evidence" value="ECO:0007669"/>
    <property type="project" value="TreeGrafter"/>
</dbReference>
<dbReference type="RefSeq" id="WP_008390498.1">
    <property type="nucleotide sequence ID" value="NZ_CYXT01000002.1"/>
</dbReference>
<keyword evidence="1" id="KW-0378">Hydrolase</keyword>
<dbReference type="Gene3D" id="3.40.50.1000">
    <property type="entry name" value="HAD superfamily/HAD-like"/>
    <property type="match status" value="1"/>
</dbReference>
<dbReference type="AlphaFoldDB" id="A0A173RH12"/>